<proteinExistence type="predicted"/>
<dbReference type="Proteomes" id="UP000664859">
    <property type="component" value="Unassembled WGS sequence"/>
</dbReference>
<sequence>MVLVETWLSGIGLGYAIPTFKAQGVIVPEKLSRLSLDEFEGLGVTNTEDRKKLFYLVQRVRLAVD</sequence>
<dbReference type="InterPro" id="IPR001660">
    <property type="entry name" value="SAM"/>
</dbReference>
<protein>
    <recommendedName>
        <fullName evidence="1">SAM domain-containing protein</fullName>
    </recommendedName>
</protein>
<dbReference type="SUPFAM" id="SSF47769">
    <property type="entry name" value="SAM/Pointed domain"/>
    <property type="match status" value="1"/>
</dbReference>
<evidence type="ECO:0000259" key="1">
    <source>
        <dbReference type="PROSITE" id="PS50105"/>
    </source>
</evidence>
<comment type="caution">
    <text evidence="2">The sequence shown here is derived from an EMBL/GenBank/DDBJ whole genome shotgun (WGS) entry which is preliminary data.</text>
</comment>
<dbReference type="InterPro" id="IPR013761">
    <property type="entry name" value="SAM/pointed_sf"/>
</dbReference>
<evidence type="ECO:0000313" key="2">
    <source>
        <dbReference type="EMBL" id="KAG5192567.1"/>
    </source>
</evidence>
<feature type="domain" description="SAM" evidence="1">
    <location>
        <begin position="4"/>
        <end position="63"/>
    </location>
</feature>
<dbReference type="Pfam" id="PF00536">
    <property type="entry name" value="SAM_1"/>
    <property type="match status" value="1"/>
</dbReference>
<keyword evidence="3" id="KW-1185">Reference proteome</keyword>
<dbReference type="EMBL" id="JAFCMP010000004">
    <property type="protein sequence ID" value="KAG5192567.1"/>
    <property type="molecule type" value="Genomic_DNA"/>
</dbReference>
<gene>
    <name evidence="2" type="ORF">JKP88DRAFT_138748</name>
</gene>
<name>A0A836CN55_9STRA</name>
<organism evidence="2 3">
    <name type="scientific">Tribonema minus</name>
    <dbReference type="NCBI Taxonomy" id="303371"/>
    <lineage>
        <taxon>Eukaryota</taxon>
        <taxon>Sar</taxon>
        <taxon>Stramenopiles</taxon>
        <taxon>Ochrophyta</taxon>
        <taxon>PX clade</taxon>
        <taxon>Xanthophyceae</taxon>
        <taxon>Tribonematales</taxon>
        <taxon>Tribonemataceae</taxon>
        <taxon>Tribonema</taxon>
    </lineage>
</organism>
<dbReference type="OrthoDB" id="203980at2759"/>
<accession>A0A836CN55</accession>
<evidence type="ECO:0000313" key="3">
    <source>
        <dbReference type="Proteomes" id="UP000664859"/>
    </source>
</evidence>
<reference evidence="2" key="1">
    <citation type="submission" date="2021-02" db="EMBL/GenBank/DDBJ databases">
        <title>First Annotated Genome of the Yellow-green Alga Tribonema minus.</title>
        <authorList>
            <person name="Mahan K.M."/>
        </authorList>
    </citation>
    <scope>NUCLEOTIDE SEQUENCE</scope>
    <source>
        <strain evidence="2">UTEX B ZZ1240</strain>
    </source>
</reference>
<dbReference type="PROSITE" id="PS50105">
    <property type="entry name" value="SAM_DOMAIN"/>
    <property type="match status" value="1"/>
</dbReference>
<dbReference type="AlphaFoldDB" id="A0A836CN55"/>
<dbReference type="Gene3D" id="1.10.150.50">
    <property type="entry name" value="Transcription Factor, Ets-1"/>
    <property type="match status" value="1"/>
</dbReference>
<feature type="non-terminal residue" evidence="2">
    <location>
        <position position="1"/>
    </location>
</feature>